<feature type="active site" description="Proton acceptor" evidence="9">
    <location>
        <position position="8"/>
    </location>
</feature>
<dbReference type="Pfam" id="PF00977">
    <property type="entry name" value="His_biosynth"/>
    <property type="match status" value="1"/>
</dbReference>
<dbReference type="Proteomes" id="UP000277457">
    <property type="component" value="Unassembled WGS sequence"/>
</dbReference>
<evidence type="ECO:0000256" key="5">
    <source>
        <dbReference type="ARBA" id="ARBA00022490"/>
    </source>
</evidence>
<comment type="caution">
    <text evidence="12">The sequence shown here is derived from an EMBL/GenBank/DDBJ whole genome shotgun (WGS) entry which is preliminary data.</text>
</comment>
<dbReference type="SUPFAM" id="SSF51366">
    <property type="entry name" value="Ribulose-phoshate binding barrel"/>
    <property type="match status" value="1"/>
</dbReference>
<dbReference type="NCBIfam" id="TIGR00007">
    <property type="entry name" value="1-(5-phosphoribosyl)-5-[(5-phosphoribosylamino)methylideneamino]imidazole-4-carboxamide isomerase"/>
    <property type="match status" value="1"/>
</dbReference>
<dbReference type="GO" id="GO:0005737">
    <property type="term" value="C:cytoplasm"/>
    <property type="evidence" value="ECO:0007669"/>
    <property type="project" value="UniProtKB-SubCell"/>
</dbReference>
<comment type="catalytic activity">
    <reaction evidence="1 9 11">
        <text>1-(5-phospho-beta-D-ribosyl)-5-[(5-phospho-beta-D-ribosylamino)methylideneamino]imidazole-4-carboxamide = 5-[(5-phospho-1-deoxy-D-ribulos-1-ylimino)methylamino]-1-(5-phospho-beta-D-ribosyl)imidazole-4-carboxamide</text>
        <dbReference type="Rhea" id="RHEA:15469"/>
        <dbReference type="ChEBI" id="CHEBI:58435"/>
        <dbReference type="ChEBI" id="CHEBI:58525"/>
        <dbReference type="EC" id="5.3.1.16"/>
    </reaction>
</comment>
<dbReference type="HAMAP" id="MF_01014">
    <property type="entry name" value="HisA"/>
    <property type="match status" value="1"/>
</dbReference>
<evidence type="ECO:0000256" key="4">
    <source>
        <dbReference type="ARBA" id="ARBA00009667"/>
    </source>
</evidence>
<dbReference type="PANTHER" id="PTHR43090:SF2">
    <property type="entry name" value="1-(5-PHOSPHORIBOSYL)-5-[(5-PHOSPHORIBOSYLAMINO)METHYLIDENEAMINO] IMIDAZOLE-4-CARBOXAMIDE ISOMERASE"/>
    <property type="match status" value="1"/>
</dbReference>
<comment type="subcellular location">
    <subcellularLocation>
        <location evidence="2 9 11">Cytoplasm</location>
    </subcellularLocation>
</comment>
<dbReference type="EMBL" id="QMPY01000157">
    <property type="protein sequence ID" value="RLE06711.1"/>
    <property type="molecule type" value="Genomic_DNA"/>
</dbReference>
<name>A0A662D0S1_UNCAE</name>
<dbReference type="GO" id="GO:0000162">
    <property type="term" value="P:L-tryptophan biosynthetic process"/>
    <property type="evidence" value="ECO:0007669"/>
    <property type="project" value="TreeGrafter"/>
</dbReference>
<feature type="active site" description="Proton donor" evidence="9">
    <location>
        <position position="128"/>
    </location>
</feature>
<keyword evidence="6 9" id="KW-0028">Amino-acid biosynthesis</keyword>
<dbReference type="InterPro" id="IPR013785">
    <property type="entry name" value="Aldolase_TIM"/>
</dbReference>
<organism evidence="12 13">
    <name type="scientific">Aerophobetes bacterium</name>
    <dbReference type="NCBI Taxonomy" id="2030807"/>
    <lineage>
        <taxon>Bacteria</taxon>
        <taxon>Candidatus Aerophobota</taxon>
    </lineage>
</organism>
<dbReference type="GO" id="GO:0003949">
    <property type="term" value="F:1-(5-phosphoribosyl)-5-[(5-phosphoribosylamino)methylideneamino]imidazole-4-carboxamide isomerase activity"/>
    <property type="evidence" value="ECO:0007669"/>
    <property type="project" value="UniProtKB-UniRule"/>
</dbReference>
<comment type="pathway">
    <text evidence="3 9 11">Amino-acid biosynthesis; L-histidine biosynthesis; L-histidine from 5-phospho-alpha-D-ribose 1-diphosphate: step 4/9.</text>
</comment>
<evidence type="ECO:0000256" key="8">
    <source>
        <dbReference type="ARBA" id="ARBA00023235"/>
    </source>
</evidence>
<reference evidence="12 13" key="1">
    <citation type="submission" date="2018-06" db="EMBL/GenBank/DDBJ databases">
        <title>Extensive metabolic versatility and redundancy in microbially diverse, dynamic hydrothermal sediments.</title>
        <authorList>
            <person name="Dombrowski N."/>
            <person name="Teske A."/>
            <person name="Baker B.J."/>
        </authorList>
    </citation>
    <scope>NUCLEOTIDE SEQUENCE [LARGE SCALE GENOMIC DNA]</scope>
    <source>
        <strain evidence="12">B7_G13</strain>
    </source>
</reference>
<dbReference type="GO" id="GO:0000105">
    <property type="term" value="P:L-histidine biosynthetic process"/>
    <property type="evidence" value="ECO:0007669"/>
    <property type="project" value="UniProtKB-UniRule"/>
</dbReference>
<dbReference type="InterPro" id="IPR044524">
    <property type="entry name" value="Isoase_HisA-like"/>
</dbReference>
<dbReference type="Gene3D" id="3.20.20.70">
    <property type="entry name" value="Aldolase class I"/>
    <property type="match status" value="1"/>
</dbReference>
<dbReference type="InterPro" id="IPR023016">
    <property type="entry name" value="HisA/PriA"/>
</dbReference>
<dbReference type="EC" id="5.3.1.16" evidence="9 11"/>
<keyword evidence="8 9" id="KW-0413">Isomerase</keyword>
<evidence type="ECO:0000256" key="6">
    <source>
        <dbReference type="ARBA" id="ARBA00022605"/>
    </source>
</evidence>
<evidence type="ECO:0000256" key="11">
    <source>
        <dbReference type="RuleBase" id="RU003658"/>
    </source>
</evidence>
<comment type="similarity">
    <text evidence="4 9 10">Belongs to the HisA/HisF family.</text>
</comment>
<gene>
    <name evidence="9 12" type="primary">hisA</name>
    <name evidence="12" type="ORF">DRZ78_04230</name>
</gene>
<evidence type="ECO:0000256" key="9">
    <source>
        <dbReference type="HAMAP-Rule" id="MF_01014"/>
    </source>
</evidence>
<dbReference type="UniPathway" id="UPA00031">
    <property type="reaction ID" value="UER00009"/>
</dbReference>
<evidence type="ECO:0000313" key="12">
    <source>
        <dbReference type="EMBL" id="RLE06711.1"/>
    </source>
</evidence>
<protein>
    <recommendedName>
        <fullName evidence="9 11">1-(5-phosphoribosyl)-5-[(5-phosphoribosylamino)methylideneamino] imidazole-4-carboxamide isomerase</fullName>
        <ecNumber evidence="9 11">5.3.1.16</ecNumber>
    </recommendedName>
    <alternativeName>
        <fullName evidence="9">Phosphoribosylformimino-5-aminoimidazole carboxamide ribotide isomerase</fullName>
    </alternativeName>
</protein>
<keyword evidence="5 9" id="KW-0963">Cytoplasm</keyword>
<dbReference type="FunFam" id="3.20.20.70:FF:000009">
    <property type="entry name" value="1-(5-phosphoribosyl)-5-[(5-phosphoribosylamino)methylideneamino] imidazole-4-carboxamide isomerase"/>
    <property type="match status" value="1"/>
</dbReference>
<evidence type="ECO:0000256" key="10">
    <source>
        <dbReference type="RuleBase" id="RU003657"/>
    </source>
</evidence>
<dbReference type="InterPro" id="IPR006062">
    <property type="entry name" value="His_biosynth"/>
</dbReference>
<dbReference type="AlphaFoldDB" id="A0A662D0S1"/>
<evidence type="ECO:0000256" key="7">
    <source>
        <dbReference type="ARBA" id="ARBA00023102"/>
    </source>
</evidence>
<dbReference type="InterPro" id="IPR011060">
    <property type="entry name" value="RibuloseP-bd_barrel"/>
</dbReference>
<evidence type="ECO:0000256" key="3">
    <source>
        <dbReference type="ARBA" id="ARBA00005133"/>
    </source>
</evidence>
<dbReference type="PANTHER" id="PTHR43090">
    <property type="entry name" value="1-(5-PHOSPHORIBOSYL)-5-[(5-PHOSPHORIBOSYLAMINO)METHYLIDENEAMINO] IMIDAZOLE-4-CARBOXAMIDE ISOMERASE"/>
    <property type="match status" value="1"/>
</dbReference>
<evidence type="ECO:0000313" key="13">
    <source>
        <dbReference type="Proteomes" id="UP000277457"/>
    </source>
</evidence>
<sequence length="248" mass="27730">MLIIPAIDLKRGRCVRLWQGKKNKETVYSEDPLYVAKNWVRRGARRLHIVDLDGAFEGKPVHLEIVTKIARELDIPIELGGGIRDISTIRRVFERGIGYAILGSKALSLKFVERACQEFGDRIIVSIDVRDGKVAIEGWERQTSIQAGDLARDLVRAGVKTIIFTDIARDGTMQGVNVEAVRDFVESADVDLIVSGGISSLEDIRKIIRLNSQRIKGMIIGKALYTGKIRLEEAIEIVKGKRQRVKGE</sequence>
<keyword evidence="7 9" id="KW-0368">Histidine biosynthesis</keyword>
<dbReference type="InterPro" id="IPR006063">
    <property type="entry name" value="HisA_bact_arch"/>
</dbReference>
<accession>A0A662D0S1</accession>
<dbReference type="CDD" id="cd04732">
    <property type="entry name" value="HisA"/>
    <property type="match status" value="1"/>
</dbReference>
<evidence type="ECO:0000256" key="2">
    <source>
        <dbReference type="ARBA" id="ARBA00004496"/>
    </source>
</evidence>
<proteinExistence type="inferred from homology"/>
<evidence type="ECO:0000256" key="1">
    <source>
        <dbReference type="ARBA" id="ARBA00000901"/>
    </source>
</evidence>